<evidence type="ECO:0000313" key="3">
    <source>
        <dbReference type="Proteomes" id="UP000822688"/>
    </source>
</evidence>
<dbReference type="InterPro" id="IPR050796">
    <property type="entry name" value="SCF_F-box_component"/>
</dbReference>
<protein>
    <recommendedName>
        <fullName evidence="4">F-box domain-containing protein</fullName>
    </recommendedName>
</protein>
<dbReference type="InterPro" id="IPR015915">
    <property type="entry name" value="Kelch-typ_b-propeller"/>
</dbReference>
<dbReference type="SUPFAM" id="SSF50965">
    <property type="entry name" value="Galactose oxidase, central domain"/>
    <property type="match status" value="1"/>
</dbReference>
<accession>A0A8T0JCZ6</accession>
<evidence type="ECO:0000313" key="2">
    <source>
        <dbReference type="EMBL" id="KAG0593226.1"/>
    </source>
</evidence>
<name>A0A8T0JCZ6_CERPU</name>
<dbReference type="Gene3D" id="2.120.10.80">
    <property type="entry name" value="Kelch-type beta propeller"/>
    <property type="match status" value="1"/>
</dbReference>
<comment type="caution">
    <text evidence="2">The sequence shown here is derived from an EMBL/GenBank/DDBJ whole genome shotgun (WGS) entry which is preliminary data.</text>
</comment>
<dbReference type="AlphaFoldDB" id="A0A8T0JCZ6"/>
<feature type="region of interest" description="Disordered" evidence="1">
    <location>
        <begin position="1"/>
        <end position="38"/>
    </location>
</feature>
<reference evidence="2" key="1">
    <citation type="submission" date="2020-06" db="EMBL/GenBank/DDBJ databases">
        <title>WGS assembly of Ceratodon purpureus strain R40.</title>
        <authorList>
            <person name="Carey S.B."/>
            <person name="Jenkins J."/>
            <person name="Shu S."/>
            <person name="Lovell J.T."/>
            <person name="Sreedasyam A."/>
            <person name="Maumus F."/>
            <person name="Tiley G.P."/>
            <person name="Fernandez-Pozo N."/>
            <person name="Barry K."/>
            <person name="Chen C."/>
            <person name="Wang M."/>
            <person name="Lipzen A."/>
            <person name="Daum C."/>
            <person name="Saski C.A."/>
            <person name="Payton A.C."/>
            <person name="Mcbreen J.C."/>
            <person name="Conrad R.E."/>
            <person name="Kollar L.M."/>
            <person name="Olsson S."/>
            <person name="Huttunen S."/>
            <person name="Landis J.B."/>
            <person name="Wickett N.J."/>
            <person name="Johnson M.G."/>
            <person name="Rensing S.A."/>
            <person name="Grimwood J."/>
            <person name="Schmutz J."/>
            <person name="Mcdaniel S.F."/>
        </authorList>
    </citation>
    <scope>NUCLEOTIDE SEQUENCE</scope>
    <source>
        <strain evidence="2">R40</strain>
    </source>
</reference>
<dbReference type="InterPro" id="IPR011043">
    <property type="entry name" value="Gal_Oxase/kelch_b-propeller"/>
</dbReference>
<dbReference type="Proteomes" id="UP000822688">
    <property type="component" value="Chromosome 1"/>
</dbReference>
<dbReference type="PANTHER" id="PTHR31672:SF2">
    <property type="entry name" value="F-BOX DOMAIN-CONTAINING PROTEIN"/>
    <property type="match status" value="1"/>
</dbReference>
<proteinExistence type="predicted"/>
<dbReference type="PANTHER" id="PTHR31672">
    <property type="entry name" value="BNACNNG10540D PROTEIN"/>
    <property type="match status" value="1"/>
</dbReference>
<organism evidence="2 3">
    <name type="scientific">Ceratodon purpureus</name>
    <name type="common">Fire moss</name>
    <name type="synonym">Dicranum purpureum</name>
    <dbReference type="NCBI Taxonomy" id="3225"/>
    <lineage>
        <taxon>Eukaryota</taxon>
        <taxon>Viridiplantae</taxon>
        <taxon>Streptophyta</taxon>
        <taxon>Embryophyta</taxon>
        <taxon>Bryophyta</taxon>
        <taxon>Bryophytina</taxon>
        <taxon>Bryopsida</taxon>
        <taxon>Dicranidae</taxon>
        <taxon>Pseudoditrichales</taxon>
        <taxon>Ditrichaceae</taxon>
        <taxon>Ceratodon</taxon>
    </lineage>
</organism>
<evidence type="ECO:0008006" key="4">
    <source>
        <dbReference type="Google" id="ProtNLM"/>
    </source>
</evidence>
<keyword evidence="3" id="KW-1185">Reference proteome</keyword>
<dbReference type="EMBL" id="CM026421">
    <property type="protein sequence ID" value="KAG0593226.1"/>
    <property type="molecule type" value="Genomic_DNA"/>
</dbReference>
<sequence length="399" mass="45961">MAETGGSDIVRMAENTRGGGKNPGELVARNKEGGGENAMDPEIWKDLQHRIDMQNVYERLSFREFFQLRSVCKDWNRVASERRCFQDRIPKPYFVLNPSGIDEQLNGILTYNISSGHWCWNQLPQLYFHGVNHPDGAFSVEGLVCSSKVRVGLSELRVFDVHTKAWHTVPPAPEINSESGCVGLAVDTSVKPYTFTIIQGGSGIATQIYDSTSNAWKTTPAQPILRKTARLTKCTQCNDQVYIRMNSEEVLVYNLNKQVWSNLRMPIQRPEHRECRSIGAWRGRIFDIVENHDGNQFVSITVWELVDQCSQEWRVYDHMPAHLYKFWLRADKDSPSAVRPDDLEVLTSFCGDYALVYAWINIRGWADRFCLYNLATKKWEKLYMPVGTVRIDYHYYNWG</sequence>
<evidence type="ECO:0000256" key="1">
    <source>
        <dbReference type="SAM" id="MobiDB-lite"/>
    </source>
</evidence>
<gene>
    <name evidence="2" type="ORF">KC19_1G313400</name>
</gene>